<evidence type="ECO:0000313" key="2">
    <source>
        <dbReference type="EMBL" id="GAC77440.1"/>
    </source>
</evidence>
<dbReference type="EMBL" id="DF196792">
    <property type="protein sequence ID" value="GAC77440.1"/>
    <property type="molecule type" value="Genomic_DNA"/>
</dbReference>
<evidence type="ECO:0000313" key="3">
    <source>
        <dbReference type="Proteomes" id="UP000011976"/>
    </source>
</evidence>
<name>M9M830_PSEA3</name>
<accession>M9M830</accession>
<organism evidence="2 3">
    <name type="scientific">Pseudozyma antarctica (strain T-34)</name>
    <name type="common">Yeast</name>
    <name type="synonym">Candida antarctica</name>
    <dbReference type="NCBI Taxonomy" id="1151754"/>
    <lineage>
        <taxon>Eukaryota</taxon>
        <taxon>Fungi</taxon>
        <taxon>Dikarya</taxon>
        <taxon>Basidiomycota</taxon>
        <taxon>Ustilaginomycotina</taxon>
        <taxon>Ustilaginomycetes</taxon>
        <taxon>Ustilaginales</taxon>
        <taxon>Ustilaginaceae</taxon>
        <taxon>Moesziomyces</taxon>
    </lineage>
</organism>
<feature type="compositionally biased region" description="Low complexity" evidence="1">
    <location>
        <begin position="127"/>
        <end position="143"/>
    </location>
</feature>
<gene>
    <name evidence="2" type="ORF">PANT_26c00053</name>
</gene>
<protein>
    <submittedName>
        <fullName evidence="2">Uncharacterized protein</fullName>
    </submittedName>
</protein>
<dbReference type="Proteomes" id="UP000011976">
    <property type="component" value="Unassembled WGS sequence"/>
</dbReference>
<reference evidence="3" key="1">
    <citation type="journal article" date="2013" name="Genome Announc.">
        <title>Genome sequence of the basidiomycetous yeast Pseudozyma antarctica T-34, a producer of the glycolipid biosurfactants mannosylerythritol lipids.</title>
        <authorList>
            <person name="Morita T."/>
            <person name="Koike H."/>
            <person name="Koyama Y."/>
            <person name="Hagiwara H."/>
            <person name="Ito E."/>
            <person name="Fukuoka T."/>
            <person name="Imura T."/>
            <person name="Machida M."/>
            <person name="Kitamoto D."/>
        </authorList>
    </citation>
    <scope>NUCLEOTIDE SEQUENCE [LARGE SCALE GENOMIC DNA]</scope>
    <source>
        <strain evidence="3">T-34</strain>
    </source>
</reference>
<feature type="region of interest" description="Disordered" evidence="1">
    <location>
        <begin position="111"/>
        <end position="152"/>
    </location>
</feature>
<evidence type="ECO:0000256" key="1">
    <source>
        <dbReference type="SAM" id="MobiDB-lite"/>
    </source>
</evidence>
<proteinExistence type="predicted"/>
<sequence>MTRRRANFQCVLRCLDPQRACRTGLDAAFSQLVGVLLAANEPTRTAGCNACRSNIHLFFSEVGGAVGAPLLQGRGFEGPTPSRIAGTGLNHLAEQKLQGELVDLFGIHRTKKKRPQAGSNRRPQHLSSSSPAPAADPSGVAASLRRKSTTVW</sequence>
<dbReference type="AlphaFoldDB" id="M9M830"/>